<name>A0A5S3WWB4_9GAMM</name>
<dbReference type="PROSITE" id="PS51186">
    <property type="entry name" value="GNAT"/>
    <property type="match status" value="1"/>
</dbReference>
<reference evidence="3" key="2">
    <citation type="submission" date="2019-06" db="EMBL/GenBank/DDBJ databases">
        <title>Co-occurence of chitin degradation, pigmentation and bioactivity in marine Pseudoalteromonas.</title>
        <authorList>
            <person name="Sonnenschein E.C."/>
            <person name="Bech P.K."/>
        </authorList>
    </citation>
    <scope>NUCLEOTIDE SEQUENCE [LARGE SCALE GENOMIC DNA]</scope>
    <source>
        <strain evidence="3">S2599</strain>
    </source>
</reference>
<dbReference type="InterPro" id="IPR000182">
    <property type="entry name" value="GNAT_dom"/>
</dbReference>
<dbReference type="Pfam" id="PF13302">
    <property type="entry name" value="Acetyltransf_3"/>
    <property type="match status" value="1"/>
</dbReference>
<accession>A0A5S3WWB4</accession>
<dbReference type="InterPro" id="IPR016181">
    <property type="entry name" value="Acyl_CoA_acyltransferase"/>
</dbReference>
<proteinExistence type="predicted"/>
<organism evidence="2 3">
    <name type="scientific">Pseudoalteromonas rubra</name>
    <dbReference type="NCBI Taxonomy" id="43658"/>
    <lineage>
        <taxon>Bacteria</taxon>
        <taxon>Pseudomonadati</taxon>
        <taxon>Pseudomonadota</taxon>
        <taxon>Gammaproteobacteria</taxon>
        <taxon>Alteromonadales</taxon>
        <taxon>Pseudoalteromonadaceae</taxon>
        <taxon>Pseudoalteromonas</taxon>
    </lineage>
</organism>
<sequence length="173" mass="19183">MTKLEFSTARLEVIPASLLVNELSQAQSNQLIHMLTTNTVRFLPEDWQHCPQTSAQLIDWIKGKLTHCDLLLVRDKQAQCLGLTMLYFSTNTIQLGYLIGEAHWGQGYASELLQGLVTHLREIQPDAILNAGVAADNPASIKVLEKAGFVLCQTQSKNSSSQLYYTFSMAGLT</sequence>
<comment type="caution">
    <text evidence="2">The sequence shown here is derived from an EMBL/GenBank/DDBJ whole genome shotgun (WGS) entry which is preliminary data.</text>
</comment>
<gene>
    <name evidence="2" type="ORF">CWB98_19600</name>
</gene>
<dbReference type="RefSeq" id="WP_138546341.1">
    <property type="nucleotide sequence ID" value="NZ_PNCJ01000036.1"/>
</dbReference>
<evidence type="ECO:0000313" key="3">
    <source>
        <dbReference type="Proteomes" id="UP000306719"/>
    </source>
</evidence>
<reference evidence="2 3" key="1">
    <citation type="submission" date="2018-01" db="EMBL/GenBank/DDBJ databases">
        <authorList>
            <person name="Paulsen S."/>
            <person name="Gram L.K."/>
        </authorList>
    </citation>
    <scope>NUCLEOTIDE SEQUENCE [LARGE SCALE GENOMIC DNA]</scope>
    <source>
        <strain evidence="2 3">S2599</strain>
    </source>
</reference>
<dbReference type="AlphaFoldDB" id="A0A5S3WWB4"/>
<dbReference type="SUPFAM" id="SSF55729">
    <property type="entry name" value="Acyl-CoA N-acyltransferases (Nat)"/>
    <property type="match status" value="1"/>
</dbReference>
<feature type="domain" description="N-acetyltransferase" evidence="1">
    <location>
        <begin position="21"/>
        <end position="170"/>
    </location>
</feature>
<dbReference type="EMBL" id="PNCJ01000036">
    <property type="protein sequence ID" value="TMP33632.1"/>
    <property type="molecule type" value="Genomic_DNA"/>
</dbReference>
<evidence type="ECO:0000259" key="1">
    <source>
        <dbReference type="PROSITE" id="PS51186"/>
    </source>
</evidence>
<protein>
    <recommendedName>
        <fullName evidence="1">N-acetyltransferase domain-containing protein</fullName>
    </recommendedName>
</protein>
<dbReference type="Gene3D" id="3.40.630.30">
    <property type="match status" value="1"/>
</dbReference>
<dbReference type="OrthoDB" id="6293260at2"/>
<dbReference type="GO" id="GO:0016747">
    <property type="term" value="F:acyltransferase activity, transferring groups other than amino-acyl groups"/>
    <property type="evidence" value="ECO:0007669"/>
    <property type="project" value="InterPro"/>
</dbReference>
<dbReference type="Proteomes" id="UP000306719">
    <property type="component" value="Unassembled WGS sequence"/>
</dbReference>
<evidence type="ECO:0000313" key="2">
    <source>
        <dbReference type="EMBL" id="TMP33632.1"/>
    </source>
</evidence>
<dbReference type="PANTHER" id="PTHR43328:SF1">
    <property type="entry name" value="N-ACETYLTRANSFERASE DOMAIN-CONTAINING PROTEIN"/>
    <property type="match status" value="1"/>
</dbReference>
<dbReference type="PANTHER" id="PTHR43328">
    <property type="entry name" value="ACETYLTRANSFERASE-RELATED"/>
    <property type="match status" value="1"/>
</dbReference>